<feature type="region of interest" description="Disordered" evidence="1">
    <location>
        <begin position="488"/>
        <end position="510"/>
    </location>
</feature>
<feature type="region of interest" description="Disordered" evidence="1">
    <location>
        <begin position="919"/>
        <end position="950"/>
    </location>
</feature>
<keyword evidence="2" id="KW-0472">Membrane</keyword>
<protein>
    <submittedName>
        <fullName evidence="3">Uncharacterized protein</fullName>
    </submittedName>
</protein>
<gene>
    <name evidence="3" type="ORF">VOLCADRAFT_107034</name>
</gene>
<feature type="region of interest" description="Disordered" evidence="1">
    <location>
        <begin position="1028"/>
        <end position="1082"/>
    </location>
</feature>
<feature type="compositionally biased region" description="Basic residues" evidence="1">
    <location>
        <begin position="339"/>
        <end position="353"/>
    </location>
</feature>
<feature type="compositionally biased region" description="Pro residues" evidence="1">
    <location>
        <begin position="431"/>
        <end position="440"/>
    </location>
</feature>
<feature type="compositionally biased region" description="Gly residues" evidence="1">
    <location>
        <begin position="1520"/>
        <end position="1530"/>
    </location>
</feature>
<feature type="compositionally biased region" description="Gly residues" evidence="1">
    <location>
        <begin position="1584"/>
        <end position="1599"/>
    </location>
</feature>
<dbReference type="RefSeq" id="XP_002955978.1">
    <property type="nucleotide sequence ID" value="XM_002955932.1"/>
</dbReference>
<feature type="compositionally biased region" description="Polar residues" evidence="1">
    <location>
        <begin position="277"/>
        <end position="287"/>
    </location>
</feature>
<feature type="compositionally biased region" description="Low complexity" evidence="1">
    <location>
        <begin position="567"/>
        <end position="582"/>
    </location>
</feature>
<feature type="region of interest" description="Disordered" evidence="1">
    <location>
        <begin position="225"/>
        <end position="403"/>
    </location>
</feature>
<feature type="compositionally biased region" description="Low complexity" evidence="1">
    <location>
        <begin position="1213"/>
        <end position="1245"/>
    </location>
</feature>
<reference evidence="3 4" key="1">
    <citation type="journal article" date="2010" name="Science">
        <title>Genomic analysis of organismal complexity in the multicellular green alga Volvox carteri.</title>
        <authorList>
            <person name="Prochnik S.E."/>
            <person name="Umen J."/>
            <person name="Nedelcu A.M."/>
            <person name="Hallmann A."/>
            <person name="Miller S.M."/>
            <person name="Nishii I."/>
            <person name="Ferris P."/>
            <person name="Kuo A."/>
            <person name="Mitros T."/>
            <person name="Fritz-Laylin L.K."/>
            <person name="Hellsten U."/>
            <person name="Chapman J."/>
            <person name="Simakov O."/>
            <person name="Rensing S.A."/>
            <person name="Terry A."/>
            <person name="Pangilinan J."/>
            <person name="Kapitonov V."/>
            <person name="Jurka J."/>
            <person name="Salamov A."/>
            <person name="Shapiro H."/>
            <person name="Schmutz J."/>
            <person name="Grimwood J."/>
            <person name="Lindquist E."/>
            <person name="Lucas S."/>
            <person name="Grigoriev I.V."/>
            <person name="Schmitt R."/>
            <person name="Kirk D."/>
            <person name="Rokhsar D.S."/>
        </authorList>
    </citation>
    <scope>NUCLEOTIDE SEQUENCE [LARGE SCALE GENOMIC DNA]</scope>
    <source>
        <strain evidence="4">f. Nagariensis / Eve</strain>
    </source>
</reference>
<feature type="region of interest" description="Disordered" evidence="1">
    <location>
        <begin position="528"/>
        <end position="618"/>
    </location>
</feature>
<feature type="region of interest" description="Disordered" evidence="1">
    <location>
        <begin position="811"/>
        <end position="885"/>
    </location>
</feature>
<feature type="compositionally biased region" description="Low complexity" evidence="1">
    <location>
        <begin position="1408"/>
        <end position="1425"/>
    </location>
</feature>
<feature type="compositionally biased region" description="Low complexity" evidence="1">
    <location>
        <begin position="1451"/>
        <end position="1470"/>
    </location>
</feature>
<evidence type="ECO:0000256" key="2">
    <source>
        <dbReference type="SAM" id="Phobius"/>
    </source>
</evidence>
<feature type="compositionally biased region" description="Basic and acidic residues" evidence="1">
    <location>
        <begin position="1287"/>
        <end position="1297"/>
    </location>
</feature>
<dbReference type="Proteomes" id="UP000001058">
    <property type="component" value="Unassembled WGS sequence"/>
</dbReference>
<evidence type="ECO:0000256" key="1">
    <source>
        <dbReference type="SAM" id="MobiDB-lite"/>
    </source>
</evidence>
<sequence>MIYISCRLQLGEPQLPPLRPGHYHIDLASTEHGDYHDGLWEGVGCVEWVLMQEDISVRFFLKGLGGVQNGREHMGAYAFAGETFLSAKGVWVMADLSRQLSVGLTSNSGSHADLHGFLHSSTHDRTEATHTLLDPHGQMPPAQQASVREIQYTLEKLQHQLSADAHASRLSELRSKQRLVESLSQPPPPAGQLFAVRSWPDQVGSSPERIPRPIALNEILHGLHRGATSSPATRSPTPPRRNSSPRALNFTGVMPTPAGAVHPVTAKGPGGGGGGTSLQQRPTTQPPADTHSTHTHTSTGSPAITQLRGARSPGSPAIKPRASRPSSSPSSPGALAVKARGRARPAAAFHRHSGGGGAGGGEAVGATTTPKTGTSPLRTPRRVGFGAPGPEVEAGEAEEPGGPMGLFPGRKSLRPAQVNRARFSTFVLPQPPAVADPASPPADVTRGPAPASVVADGGHAAPALPFSLGLASPPSSCRPSFMNQNPMAGATCPQGGPHQHRRLQGVAEAQAAEAEAAAAVAAAPVAPPGRDATAAARGVSSPPPSVSAPRSLSTPVSYSTPQPSPPVAAAAVAQAPAAPWAASGGGPGTSRLFGNPSLQSRSSSWQHRQLHLQSQPQLPFRTQALLPMNMPIMGRARASPPLAHAVPARPHVPRVLSHVQPNTNPQPQQPYQMGAADRSVITESLLDHAAAAQRLQTQLLEDAIAANGSGAIVTDGDGGGDIGSLASPARSGAGLASSDAGGAPSLYDIDGLGPGSSVAGTAARVSSPPRRFPDTAWPEHGAAAAFGSSVRMVESLMRGAGVALAATAATSSPEVRTWAAPGPPATSRLSSAARGDVGVASTSSPLRPGVQAAAGISTRKGSPADGRATAATAASSSSGSPPRTAQGLQALLASLQQKFELRRERRRAARALEGWRLAAGPGSGAAEAGDVASATSTRPGRYAASSDGTPTATTMEVVSELGPPLRRHWTSYTYDTVKTQWREEVGLKTSSELTAASGNAAAAAGGGAKGSPPYSVVSSWSPRPLLLEEAGPARAPPQRTPPRDAKTWRRQQLRRRRLYSGYSRRTSGGNRHPGSTSVIPTATGMGMEGVVALVRRGGGASGGGGKVVQPSSQPPLQPRGGGAVTSASARAISTTGRAAAAVPASSAAGAAAAEAQQMVVSSPASSKAMFRDLHDMVGEMERLLIAMNDDVVGAAAAAAGISATATSVAAAAGTAKTDTPGRAGATSGTAGATRTRATATAPSPAHQDPPLRHPVHPVHPQSPGLRGSSPARPQHLPNSNEGSGADKNAHNSHDGHDNGAPLPAARQPPPPSPHRRPAAAATAVSVPASASRTHAYTASAADAMSDQLQEMRHSIRRIEQEMWGAAAATQSLARGAAAAAAAAAEPMTSRQLQPLHPHPTWQSATVQPPAASTSRAAAAGATARPPAAAATATAAAADDFGNGHPPLGKAHSSVSSSSRTTSSTRHTTFSLREAFLQPHGSGADDGGSAGTAASSASDSGSAAASRRAGRASLNGRSVDGTGGGGGGASGGTHTAHTFTHAPATMARPVVPSGLPPSPSPSLGGFGGLATATLQPYVPPPSAPSGGGGGGAFPASGGGTSPPASPGVTRHVDALEAQLLEELGELEDALQKLKGNTGRTVMGRVRIYHQRLRRAHRHYWRKGRESGASEPAVLGCLRGQRPPLPSDQWVMRTAPVLTPGVTTSTSDTYFRLKIIVPHNTGTMRQRTGTHGKFALVDSILGPETRSEPLDEQEQEAVIREFEALSLQDHTRWRIVFGGGALVAGLFFLYAAWRQHVEPFGVRYTGELRSAIRADVATSVLLLQALSLVLSAGSLLTSKLPPAGHRAADGGLPYTTRHRAVMRVGVAGAAVGAVCWTGVLIRMVHLHGRKHGSHWELSWLPLGPLIACLLCGHVASMLTDTEQEAQEEQGQRVTGNESTKKSNPGIYVAHQHLPTCKKNLLHVGRCCRPQKVLPTSSRGWRSSGFTATGTASRSCEHRLGSMQFHGAGSTDSNLLPSTRGSFQLVRGPTQSAHLLATKLCMCPRVSAQLKAQVVATAPASGRWTVAHMATAWQRFSYHHWNP</sequence>
<dbReference type="PANTHER" id="PTHR36784:SF1">
    <property type="entry name" value="HISTONE-LYSINE N-METHYLTRANSFERASE"/>
    <property type="match status" value="1"/>
</dbReference>
<organism evidence="4">
    <name type="scientific">Volvox carteri f. nagariensis</name>
    <dbReference type="NCBI Taxonomy" id="3068"/>
    <lineage>
        <taxon>Eukaryota</taxon>
        <taxon>Viridiplantae</taxon>
        <taxon>Chlorophyta</taxon>
        <taxon>core chlorophytes</taxon>
        <taxon>Chlorophyceae</taxon>
        <taxon>CS clade</taxon>
        <taxon>Chlamydomonadales</taxon>
        <taxon>Volvocaceae</taxon>
        <taxon>Volvox</taxon>
    </lineage>
</organism>
<feature type="compositionally biased region" description="Low complexity" evidence="1">
    <location>
        <begin position="863"/>
        <end position="885"/>
    </location>
</feature>
<dbReference type="OrthoDB" id="541604at2759"/>
<accession>D8UBF4</accession>
<feature type="compositionally biased region" description="Low complexity" evidence="1">
    <location>
        <begin position="1318"/>
        <end position="1330"/>
    </location>
</feature>
<dbReference type="KEGG" id="vcn:VOLCADRAFT_107034"/>
<evidence type="ECO:0000313" key="3">
    <source>
        <dbReference type="EMBL" id="EFJ42938.1"/>
    </source>
</evidence>
<feature type="compositionally biased region" description="Low complexity" evidence="1">
    <location>
        <begin position="1490"/>
        <end position="1512"/>
    </location>
</feature>
<name>D8UBF4_VOLCA</name>
<dbReference type="EMBL" id="GL378377">
    <property type="protein sequence ID" value="EFJ42938.1"/>
    <property type="molecule type" value="Genomic_DNA"/>
</dbReference>
<dbReference type="GeneID" id="9615059"/>
<feature type="compositionally biased region" description="Gly residues" evidence="1">
    <location>
        <begin position="354"/>
        <end position="363"/>
    </location>
</feature>
<keyword evidence="4" id="KW-1185">Reference proteome</keyword>
<feature type="region of interest" description="Disordered" evidence="1">
    <location>
        <begin position="1384"/>
        <end position="1425"/>
    </location>
</feature>
<feature type="region of interest" description="Disordered" evidence="1">
    <location>
        <begin position="1437"/>
        <end position="1607"/>
    </location>
</feature>
<feature type="region of interest" description="Disordered" evidence="1">
    <location>
        <begin position="431"/>
        <end position="450"/>
    </location>
</feature>
<keyword evidence="2" id="KW-0812">Transmembrane</keyword>
<keyword evidence="2" id="KW-1133">Transmembrane helix</keyword>
<feature type="region of interest" description="Disordered" evidence="1">
    <location>
        <begin position="1920"/>
        <end position="1942"/>
    </location>
</feature>
<proteinExistence type="predicted"/>
<feature type="compositionally biased region" description="Low complexity" evidence="1">
    <location>
        <begin position="1531"/>
        <end position="1544"/>
    </location>
</feature>
<feature type="compositionally biased region" description="Low complexity" evidence="1">
    <location>
        <begin position="919"/>
        <end position="929"/>
    </location>
</feature>
<feature type="compositionally biased region" description="Polar residues" evidence="1">
    <location>
        <begin position="1066"/>
        <end position="1080"/>
    </location>
</feature>
<feature type="transmembrane region" description="Helical" evidence="2">
    <location>
        <begin position="1858"/>
        <end position="1883"/>
    </location>
</feature>
<feature type="region of interest" description="Disordered" evidence="1">
    <location>
        <begin position="1213"/>
        <end position="1330"/>
    </location>
</feature>
<feature type="compositionally biased region" description="Polar residues" evidence="1">
    <location>
        <begin position="596"/>
        <end position="617"/>
    </location>
</feature>
<feature type="region of interest" description="Disordered" evidence="1">
    <location>
        <begin position="1095"/>
        <end position="1129"/>
    </location>
</feature>
<feature type="compositionally biased region" description="Basic residues" evidence="1">
    <location>
        <begin position="1048"/>
        <end position="1058"/>
    </location>
</feature>
<feature type="compositionally biased region" description="Low complexity" evidence="1">
    <location>
        <begin position="315"/>
        <end position="332"/>
    </location>
</feature>
<feature type="compositionally biased region" description="Gly residues" evidence="1">
    <location>
        <begin position="1096"/>
        <end position="1106"/>
    </location>
</feature>
<dbReference type="InParanoid" id="D8UBF4"/>
<feature type="compositionally biased region" description="Low complexity" evidence="1">
    <location>
        <begin position="227"/>
        <end position="247"/>
    </location>
</feature>
<evidence type="ECO:0000313" key="4">
    <source>
        <dbReference type="Proteomes" id="UP000001058"/>
    </source>
</evidence>
<dbReference type="PANTHER" id="PTHR36784">
    <property type="entry name" value="HISTONE-LYSINE N-METHYLTRANSFERASE"/>
    <property type="match status" value="1"/>
</dbReference>
<feature type="transmembrane region" description="Helical" evidence="2">
    <location>
        <begin position="1771"/>
        <end position="1791"/>
    </location>
</feature>